<proteinExistence type="predicted"/>
<reference evidence="5" key="2">
    <citation type="submission" date="2020-09" db="EMBL/GenBank/DDBJ databases">
        <authorList>
            <person name="Sun Q."/>
            <person name="Kim S."/>
        </authorList>
    </citation>
    <scope>NUCLEOTIDE SEQUENCE</scope>
    <source>
        <strain evidence="5">KCTC 22169</strain>
    </source>
</reference>
<evidence type="ECO:0000256" key="2">
    <source>
        <dbReference type="ARBA" id="ARBA00022723"/>
    </source>
</evidence>
<dbReference type="InterPro" id="IPR006439">
    <property type="entry name" value="HAD-SF_hydro_IA"/>
</dbReference>
<dbReference type="Gene3D" id="3.40.50.1000">
    <property type="entry name" value="HAD superfamily/HAD-like"/>
    <property type="match status" value="1"/>
</dbReference>
<dbReference type="InterPro" id="IPR051400">
    <property type="entry name" value="HAD-like_hydrolase"/>
</dbReference>
<comment type="cofactor">
    <cofactor evidence="1">
        <name>Mg(2+)</name>
        <dbReference type="ChEBI" id="CHEBI:18420"/>
    </cofactor>
</comment>
<protein>
    <recommendedName>
        <fullName evidence="7">Hydrolase of the HAD superfamily</fullName>
    </recommendedName>
</protein>
<comment type="caution">
    <text evidence="5">The sequence shown here is derived from an EMBL/GenBank/DDBJ whole genome shotgun (WGS) entry which is preliminary data.</text>
</comment>
<dbReference type="NCBIfam" id="TIGR01549">
    <property type="entry name" value="HAD-SF-IA-v1"/>
    <property type="match status" value="1"/>
</dbReference>
<gene>
    <name evidence="5" type="ORF">GCM10007392_47130</name>
</gene>
<dbReference type="SFLD" id="SFLDG01129">
    <property type="entry name" value="C1.5:_HAD__Beta-PGM__Phosphata"/>
    <property type="match status" value="1"/>
</dbReference>
<evidence type="ECO:0000256" key="3">
    <source>
        <dbReference type="ARBA" id="ARBA00022801"/>
    </source>
</evidence>
<evidence type="ECO:0000256" key="1">
    <source>
        <dbReference type="ARBA" id="ARBA00001946"/>
    </source>
</evidence>
<dbReference type="Pfam" id="PF00702">
    <property type="entry name" value="Hydrolase"/>
    <property type="match status" value="1"/>
</dbReference>
<keyword evidence="6" id="KW-1185">Reference proteome</keyword>
<keyword evidence="4" id="KW-0460">Magnesium</keyword>
<dbReference type="AlphaFoldDB" id="A0A918NK88"/>
<name>A0A918NK88_9GAMM</name>
<accession>A0A918NK88</accession>
<dbReference type="RefSeq" id="WP_189613465.1">
    <property type="nucleotide sequence ID" value="NZ_BMXR01000018.1"/>
</dbReference>
<dbReference type="GO" id="GO:0016791">
    <property type="term" value="F:phosphatase activity"/>
    <property type="evidence" value="ECO:0007669"/>
    <property type="project" value="TreeGrafter"/>
</dbReference>
<evidence type="ECO:0000313" key="6">
    <source>
        <dbReference type="Proteomes" id="UP000626148"/>
    </source>
</evidence>
<dbReference type="GO" id="GO:0044281">
    <property type="term" value="P:small molecule metabolic process"/>
    <property type="evidence" value="ECO:0007669"/>
    <property type="project" value="UniProtKB-ARBA"/>
</dbReference>
<reference evidence="5" key="1">
    <citation type="journal article" date="2014" name="Int. J. Syst. Evol. Microbiol.">
        <title>Complete genome sequence of Corynebacterium casei LMG S-19264T (=DSM 44701T), isolated from a smear-ripened cheese.</title>
        <authorList>
            <consortium name="US DOE Joint Genome Institute (JGI-PGF)"/>
            <person name="Walter F."/>
            <person name="Albersmeier A."/>
            <person name="Kalinowski J."/>
            <person name="Ruckert C."/>
        </authorList>
    </citation>
    <scope>NUCLEOTIDE SEQUENCE</scope>
    <source>
        <strain evidence="5">KCTC 22169</strain>
    </source>
</reference>
<dbReference type="InterPro" id="IPR036412">
    <property type="entry name" value="HAD-like_sf"/>
</dbReference>
<dbReference type="InterPro" id="IPR023214">
    <property type="entry name" value="HAD_sf"/>
</dbReference>
<evidence type="ECO:0008006" key="7">
    <source>
        <dbReference type="Google" id="ProtNLM"/>
    </source>
</evidence>
<sequence>MDPSSIKAIYFDLDNTLVHRQQSIQQYCRRFMTEFDSALEPVSSDKVLATVTAADNGGYRPDDAPYPTVMEMVAHALSEELTWKVTVDPGAIVDHWCEHLPKQSVPMPGAEDVIKHLKANGYFVGIISNGRQESRESTLEAMPFKGDIEQLVASGGVGIKKPDARLFHLALEEAGWRPEECVYVGDHPRNDYLGARDAGLTAIWLHGFHTWPDELDTPERMIRRLDEVPALLVNETVPAAMK</sequence>
<dbReference type="NCBIfam" id="TIGR01509">
    <property type="entry name" value="HAD-SF-IA-v3"/>
    <property type="match status" value="1"/>
</dbReference>
<keyword evidence="3" id="KW-0378">Hydrolase</keyword>
<dbReference type="EMBL" id="BMXR01000018">
    <property type="protein sequence ID" value="GGX74330.1"/>
    <property type="molecule type" value="Genomic_DNA"/>
</dbReference>
<dbReference type="SFLD" id="SFLDS00003">
    <property type="entry name" value="Haloacid_Dehalogenase"/>
    <property type="match status" value="1"/>
</dbReference>
<dbReference type="Proteomes" id="UP000626148">
    <property type="component" value="Unassembled WGS sequence"/>
</dbReference>
<keyword evidence="2" id="KW-0479">Metal-binding</keyword>
<dbReference type="Gene3D" id="1.20.120.710">
    <property type="entry name" value="Haloacid dehalogenase hydrolase-like domain"/>
    <property type="match status" value="1"/>
</dbReference>
<organism evidence="5 6">
    <name type="scientific">Saccharospirillum salsuginis</name>
    <dbReference type="NCBI Taxonomy" id="418750"/>
    <lineage>
        <taxon>Bacteria</taxon>
        <taxon>Pseudomonadati</taxon>
        <taxon>Pseudomonadota</taxon>
        <taxon>Gammaproteobacteria</taxon>
        <taxon>Oceanospirillales</taxon>
        <taxon>Saccharospirillaceae</taxon>
        <taxon>Saccharospirillum</taxon>
    </lineage>
</organism>
<dbReference type="SUPFAM" id="SSF56784">
    <property type="entry name" value="HAD-like"/>
    <property type="match status" value="1"/>
</dbReference>
<evidence type="ECO:0000313" key="5">
    <source>
        <dbReference type="EMBL" id="GGX74330.1"/>
    </source>
</evidence>
<dbReference type="PRINTS" id="PR00413">
    <property type="entry name" value="HADHALOGNASE"/>
</dbReference>
<dbReference type="GO" id="GO:0046872">
    <property type="term" value="F:metal ion binding"/>
    <property type="evidence" value="ECO:0007669"/>
    <property type="project" value="UniProtKB-KW"/>
</dbReference>
<evidence type="ECO:0000256" key="4">
    <source>
        <dbReference type="ARBA" id="ARBA00022842"/>
    </source>
</evidence>
<dbReference type="PANTHER" id="PTHR46470">
    <property type="entry name" value="N-ACYLNEURAMINATE-9-PHOSPHATASE"/>
    <property type="match status" value="1"/>
</dbReference>
<dbReference type="PANTHER" id="PTHR46470:SF2">
    <property type="entry name" value="GLYCERALDEHYDE 3-PHOSPHATE PHOSPHATASE"/>
    <property type="match status" value="1"/>
</dbReference>